<dbReference type="RefSeq" id="WP_131556093.1">
    <property type="nucleotide sequence ID" value="NZ_SJSN01000001.1"/>
</dbReference>
<dbReference type="Pfam" id="PF14344">
    <property type="entry name" value="DUF4397"/>
    <property type="match status" value="1"/>
</dbReference>
<dbReference type="EMBL" id="SJSN01000001">
    <property type="protein sequence ID" value="TCD12656.1"/>
    <property type="molecule type" value="Genomic_DNA"/>
</dbReference>
<evidence type="ECO:0000259" key="1">
    <source>
        <dbReference type="Pfam" id="PF14344"/>
    </source>
</evidence>
<organism evidence="2 3">
    <name type="scientific">Pedobacter frigidisoli</name>
    <dbReference type="NCBI Taxonomy" id="2530455"/>
    <lineage>
        <taxon>Bacteria</taxon>
        <taxon>Pseudomonadati</taxon>
        <taxon>Bacteroidota</taxon>
        <taxon>Sphingobacteriia</taxon>
        <taxon>Sphingobacteriales</taxon>
        <taxon>Sphingobacteriaceae</taxon>
        <taxon>Pedobacter</taxon>
    </lineage>
</organism>
<evidence type="ECO:0000313" key="2">
    <source>
        <dbReference type="EMBL" id="TCD12656.1"/>
    </source>
</evidence>
<comment type="caution">
    <text evidence="2">The sequence shown here is derived from an EMBL/GenBank/DDBJ whole genome shotgun (WGS) entry which is preliminary data.</text>
</comment>
<accession>A0A4V2MNG6</accession>
<sequence>MKNFTLKNFSYFTVILFFLATTLSCKKEETDTTISYLRVINASPTSATYNAYFNGTMLNTVALPYAGAVAYSSYSAGSYNINFTTASSAVSLFTKTISLNQNTSYSFYLINKLGALDGLTIGDDLSTPSLDKAYIRFINLSPDAPALDLAKSAATTSLITNKAYKSASGFIAVDAGTYALDAKDSNLGAVKTSLASTTFVAGYHYDIICGGLITPANDTERPLNLQAILIK</sequence>
<proteinExistence type="predicted"/>
<dbReference type="PROSITE" id="PS51257">
    <property type="entry name" value="PROKAR_LIPOPROTEIN"/>
    <property type="match status" value="1"/>
</dbReference>
<protein>
    <submittedName>
        <fullName evidence="2">DUF4397 domain-containing protein</fullName>
    </submittedName>
</protein>
<dbReference type="AlphaFoldDB" id="A0A4V2MNG6"/>
<dbReference type="Proteomes" id="UP000291485">
    <property type="component" value="Unassembled WGS sequence"/>
</dbReference>
<evidence type="ECO:0000313" key="3">
    <source>
        <dbReference type="Proteomes" id="UP000291485"/>
    </source>
</evidence>
<dbReference type="OrthoDB" id="9792011at2"/>
<gene>
    <name evidence="2" type="ORF">EZ449_01020</name>
</gene>
<name>A0A4V2MNG6_9SPHI</name>
<keyword evidence="3" id="KW-1185">Reference proteome</keyword>
<reference evidence="2 3" key="1">
    <citation type="submission" date="2019-02" db="EMBL/GenBank/DDBJ databases">
        <title>Pedobacter sp. RP-3-11 sp. nov., isolated from Arctic soil.</title>
        <authorList>
            <person name="Dahal R.H."/>
        </authorList>
    </citation>
    <scope>NUCLEOTIDE SEQUENCE [LARGE SCALE GENOMIC DNA]</scope>
    <source>
        <strain evidence="2 3">RP-3-11</strain>
    </source>
</reference>
<dbReference type="InterPro" id="IPR025510">
    <property type="entry name" value="DUF4397"/>
</dbReference>
<feature type="domain" description="DUF4397" evidence="1">
    <location>
        <begin position="35"/>
        <end position="149"/>
    </location>
</feature>